<dbReference type="AlphaFoldDB" id="A0AA36HRF2"/>
<reference evidence="4" key="1">
    <citation type="submission" date="2023-08" db="EMBL/GenBank/DDBJ databases">
        <authorList>
            <person name="Chen Y."/>
            <person name="Shah S."/>
            <person name="Dougan E. K."/>
            <person name="Thang M."/>
            <person name="Chan C."/>
        </authorList>
    </citation>
    <scope>NUCLEOTIDE SEQUENCE</scope>
</reference>
<keyword evidence="5" id="KW-1185">Reference proteome</keyword>
<evidence type="ECO:0000313" key="4">
    <source>
        <dbReference type="EMBL" id="CAJ1372888.1"/>
    </source>
</evidence>
<accession>A0AA36HRF2</accession>
<dbReference type="Proteomes" id="UP001178507">
    <property type="component" value="Unassembled WGS sequence"/>
</dbReference>
<protein>
    <submittedName>
        <fullName evidence="4">Uncharacterized protein</fullName>
    </submittedName>
</protein>
<evidence type="ECO:0000256" key="1">
    <source>
        <dbReference type="ARBA" id="ARBA00022737"/>
    </source>
</evidence>
<organism evidence="4 5">
    <name type="scientific">Effrenium voratum</name>
    <dbReference type="NCBI Taxonomy" id="2562239"/>
    <lineage>
        <taxon>Eukaryota</taxon>
        <taxon>Sar</taxon>
        <taxon>Alveolata</taxon>
        <taxon>Dinophyceae</taxon>
        <taxon>Suessiales</taxon>
        <taxon>Symbiodiniaceae</taxon>
        <taxon>Effrenium</taxon>
    </lineage>
</organism>
<dbReference type="EMBL" id="CAUJNA010000162">
    <property type="protein sequence ID" value="CAJ1372888.1"/>
    <property type="molecule type" value="Genomic_DNA"/>
</dbReference>
<evidence type="ECO:0000313" key="5">
    <source>
        <dbReference type="Proteomes" id="UP001178507"/>
    </source>
</evidence>
<dbReference type="Pfam" id="PF00023">
    <property type="entry name" value="Ank"/>
    <property type="match status" value="1"/>
</dbReference>
<proteinExistence type="predicted"/>
<dbReference type="SMART" id="SM00248">
    <property type="entry name" value="ANK"/>
    <property type="match status" value="4"/>
</dbReference>
<dbReference type="PANTHER" id="PTHR24198">
    <property type="entry name" value="ANKYRIN REPEAT AND PROTEIN KINASE DOMAIN-CONTAINING PROTEIN"/>
    <property type="match status" value="1"/>
</dbReference>
<dbReference type="PANTHER" id="PTHR24198:SF165">
    <property type="entry name" value="ANKYRIN REPEAT-CONTAINING PROTEIN-RELATED"/>
    <property type="match status" value="1"/>
</dbReference>
<evidence type="ECO:0000256" key="3">
    <source>
        <dbReference type="PROSITE-ProRule" id="PRU00023"/>
    </source>
</evidence>
<dbReference type="PROSITE" id="PS50088">
    <property type="entry name" value="ANK_REPEAT"/>
    <property type="match status" value="2"/>
</dbReference>
<evidence type="ECO:0000256" key="2">
    <source>
        <dbReference type="ARBA" id="ARBA00023043"/>
    </source>
</evidence>
<keyword evidence="2 3" id="KW-0040">ANK repeat</keyword>
<dbReference type="SUPFAM" id="SSF48403">
    <property type="entry name" value="Ankyrin repeat"/>
    <property type="match status" value="1"/>
</dbReference>
<dbReference type="Gene3D" id="1.25.40.20">
    <property type="entry name" value="Ankyrin repeat-containing domain"/>
    <property type="match status" value="2"/>
</dbReference>
<sequence>MARMWAEAIFSREAVSLQVASRLCLVDLASMLAVCAATAEVFREAGSLTTKRPGWSSGRTEQQRETSMMDLVCCALGASKSSGLMHTLEGLVRFPHGRPLLCHAASSGRPDVVRWLLKHWSSELQSADEPCGASPLHFAALGGHGHVCEVLIECGGALVDSRDNSGLRALHLAAEQGHVDACYALLQCGSSPDGAPGLSDLDCGTPTPLLLAAECGHAEVCALLVTFRADPLASSLDGRTPLAVARDNVMAGSELLASLEAALWPSNEATRRAKIASCGLAARHPVLAGPSAQDIIRRTLRQR</sequence>
<name>A0AA36HRF2_9DINO</name>
<feature type="repeat" description="ANK" evidence="3">
    <location>
        <begin position="165"/>
        <end position="197"/>
    </location>
</feature>
<feature type="repeat" description="ANK" evidence="3">
    <location>
        <begin position="131"/>
        <end position="155"/>
    </location>
</feature>
<dbReference type="InterPro" id="IPR036770">
    <property type="entry name" value="Ankyrin_rpt-contain_sf"/>
</dbReference>
<keyword evidence="1" id="KW-0677">Repeat</keyword>
<dbReference type="PROSITE" id="PS50297">
    <property type="entry name" value="ANK_REP_REGION"/>
    <property type="match status" value="2"/>
</dbReference>
<comment type="caution">
    <text evidence="4">The sequence shown here is derived from an EMBL/GenBank/DDBJ whole genome shotgun (WGS) entry which is preliminary data.</text>
</comment>
<dbReference type="InterPro" id="IPR002110">
    <property type="entry name" value="Ankyrin_rpt"/>
</dbReference>
<gene>
    <name evidence="4" type="ORF">EVOR1521_LOCUS2870</name>
</gene>
<dbReference type="Pfam" id="PF12796">
    <property type="entry name" value="Ank_2"/>
    <property type="match status" value="1"/>
</dbReference>